<name>A0ACC2PWK4_9HYME</name>
<protein>
    <submittedName>
        <fullName evidence="1">Uncharacterized protein</fullName>
    </submittedName>
</protein>
<organism evidence="1 2">
    <name type="scientific">Eretmocerus hayati</name>
    <dbReference type="NCBI Taxonomy" id="131215"/>
    <lineage>
        <taxon>Eukaryota</taxon>
        <taxon>Metazoa</taxon>
        <taxon>Ecdysozoa</taxon>
        <taxon>Arthropoda</taxon>
        <taxon>Hexapoda</taxon>
        <taxon>Insecta</taxon>
        <taxon>Pterygota</taxon>
        <taxon>Neoptera</taxon>
        <taxon>Endopterygota</taxon>
        <taxon>Hymenoptera</taxon>
        <taxon>Apocrita</taxon>
        <taxon>Proctotrupomorpha</taxon>
        <taxon>Chalcidoidea</taxon>
        <taxon>Aphelinidae</taxon>
        <taxon>Aphelininae</taxon>
        <taxon>Eretmocerus</taxon>
    </lineage>
</organism>
<gene>
    <name evidence="1" type="ORF">QAD02_022813</name>
</gene>
<accession>A0ACC2PWK4</accession>
<evidence type="ECO:0000313" key="1">
    <source>
        <dbReference type="EMBL" id="KAJ8687019.1"/>
    </source>
</evidence>
<dbReference type="EMBL" id="CM056741">
    <property type="protein sequence ID" value="KAJ8687019.1"/>
    <property type="molecule type" value="Genomic_DNA"/>
</dbReference>
<comment type="caution">
    <text evidence="1">The sequence shown here is derived from an EMBL/GenBank/DDBJ whole genome shotgun (WGS) entry which is preliminary data.</text>
</comment>
<sequence length="278" mass="31534">MTSIKRVSVSKNGQINHSDIAGYHLAIGVPRFLLRALGAWPDPEMQSNTSSLHFFIVASSMASFIIIPQTVKIYKSMTDINTVIDLFVNCDVPVTIGFIKLFSAWYHRSVLRGLLVNMIEDWQTPRPERESKIMWKNARLCRIISVSIFLLNNACVVTQIVQWANDLQEFKSTKLSSNNSDIEEWPLYFQGSFPYNTQRTPMYELTILCQIISVSFASVSYQSTDPLFIILMLHLIGQLTILKMAVSELPDGTAGTEGEEGFVKRLTAVHTAHNRLWR</sequence>
<dbReference type="Proteomes" id="UP001239111">
    <property type="component" value="Chromosome 1"/>
</dbReference>
<proteinExistence type="predicted"/>
<evidence type="ECO:0000313" key="2">
    <source>
        <dbReference type="Proteomes" id="UP001239111"/>
    </source>
</evidence>
<keyword evidence="2" id="KW-1185">Reference proteome</keyword>
<reference evidence="1" key="1">
    <citation type="submission" date="2023-04" db="EMBL/GenBank/DDBJ databases">
        <title>A chromosome-level genome assembly of the parasitoid wasp Eretmocerus hayati.</title>
        <authorList>
            <person name="Zhong Y."/>
            <person name="Liu S."/>
            <person name="Liu Y."/>
        </authorList>
    </citation>
    <scope>NUCLEOTIDE SEQUENCE</scope>
    <source>
        <strain evidence="1">ZJU_SS_LIU_2023</strain>
    </source>
</reference>